<dbReference type="InterPro" id="IPR023296">
    <property type="entry name" value="Glyco_hydro_beta-prop_sf"/>
</dbReference>
<gene>
    <name evidence="6" type="ORF">GALLR39Z86_39640</name>
</gene>
<dbReference type="RefSeq" id="WP_270114811.1">
    <property type="nucleotide sequence ID" value="NZ_BAAAOL010000007.1"/>
</dbReference>
<sequence>MLKLADHWVWDSWYATDDDGRHHAFFLRASRALQEEGRRHQRASIGHAVSADLKDWTLLPDALVCADAPAWDDQATWTGSVVRDGQGRWRMFYTGVSRAENGLIQRIGSAVSDDLITWTRLPGPQVEADPRFYEKFGPDSGWFDEACRDPWVFPDPGGEGWRMLFTARVSGSEPARERGVVGHARSTDLETWEVLPPLSRPDALGFGQIEVCQLHQVDGQWLLLFCCGEKEAADARRALGETGDNYVVPVDDPLGGLDGALFDIAKARPFEHESLYAARLHDLESRAHLIGFRNTENGAFVGELTDPIPVQWDGERLVRIDRY</sequence>
<evidence type="ECO:0000259" key="5">
    <source>
        <dbReference type="Pfam" id="PF00251"/>
    </source>
</evidence>
<proteinExistence type="inferred from homology"/>
<organism evidence="6 7">
    <name type="scientific">Glycomyces algeriensis</name>
    <dbReference type="NCBI Taxonomy" id="256037"/>
    <lineage>
        <taxon>Bacteria</taxon>
        <taxon>Bacillati</taxon>
        <taxon>Actinomycetota</taxon>
        <taxon>Actinomycetes</taxon>
        <taxon>Glycomycetales</taxon>
        <taxon>Glycomycetaceae</taxon>
        <taxon>Glycomyces</taxon>
    </lineage>
</organism>
<dbReference type="SUPFAM" id="SSF75005">
    <property type="entry name" value="Arabinanase/levansucrase/invertase"/>
    <property type="match status" value="1"/>
</dbReference>
<dbReference type="EMBL" id="BSDT01000001">
    <property type="protein sequence ID" value="GLI44114.1"/>
    <property type="molecule type" value="Genomic_DNA"/>
</dbReference>
<keyword evidence="7" id="KW-1185">Reference proteome</keyword>
<name>A0A9W6LIN8_9ACTN</name>
<dbReference type="InterPro" id="IPR013148">
    <property type="entry name" value="Glyco_hydro_32_N"/>
</dbReference>
<dbReference type="Proteomes" id="UP001144313">
    <property type="component" value="Unassembled WGS sequence"/>
</dbReference>
<dbReference type="InterPro" id="IPR001362">
    <property type="entry name" value="Glyco_hydro_32"/>
</dbReference>
<evidence type="ECO:0000256" key="3">
    <source>
        <dbReference type="ARBA" id="ARBA00022801"/>
    </source>
</evidence>
<dbReference type="Gene3D" id="2.115.10.20">
    <property type="entry name" value="Glycosyl hydrolase domain, family 43"/>
    <property type="match status" value="1"/>
</dbReference>
<dbReference type="InterPro" id="IPR051214">
    <property type="entry name" value="GH32_Enzymes"/>
</dbReference>
<keyword evidence="4" id="KW-0326">Glycosidase</keyword>
<dbReference type="EC" id="3.2.1.26" evidence="2"/>
<keyword evidence="3" id="KW-0378">Hydrolase</keyword>
<evidence type="ECO:0000313" key="7">
    <source>
        <dbReference type="Proteomes" id="UP001144313"/>
    </source>
</evidence>
<dbReference type="PANTHER" id="PTHR43101:SF1">
    <property type="entry name" value="BETA-FRUCTOSIDASE"/>
    <property type="match status" value="1"/>
</dbReference>
<dbReference type="GO" id="GO:0005975">
    <property type="term" value="P:carbohydrate metabolic process"/>
    <property type="evidence" value="ECO:0007669"/>
    <property type="project" value="InterPro"/>
</dbReference>
<evidence type="ECO:0000256" key="2">
    <source>
        <dbReference type="ARBA" id="ARBA00012758"/>
    </source>
</evidence>
<dbReference type="PANTHER" id="PTHR43101">
    <property type="entry name" value="BETA-FRUCTOSIDASE"/>
    <property type="match status" value="1"/>
</dbReference>
<protein>
    <recommendedName>
        <fullName evidence="2">beta-fructofuranosidase</fullName>
        <ecNumber evidence="2">3.2.1.26</ecNumber>
    </recommendedName>
</protein>
<accession>A0A9W6LIN8</accession>
<dbReference type="SMART" id="SM00640">
    <property type="entry name" value="Glyco_32"/>
    <property type="match status" value="1"/>
</dbReference>
<dbReference type="CDD" id="cd18609">
    <property type="entry name" value="GH32-like"/>
    <property type="match status" value="1"/>
</dbReference>
<evidence type="ECO:0000256" key="4">
    <source>
        <dbReference type="ARBA" id="ARBA00023295"/>
    </source>
</evidence>
<comment type="similarity">
    <text evidence="1">Belongs to the glycosyl hydrolase 32 family.</text>
</comment>
<reference evidence="6" key="1">
    <citation type="submission" date="2022-12" db="EMBL/GenBank/DDBJ databases">
        <title>Reference genome sequencing for broad-spectrum identification of bacterial and archaeal isolates by mass spectrometry.</title>
        <authorList>
            <person name="Sekiguchi Y."/>
            <person name="Tourlousse D.M."/>
        </authorList>
    </citation>
    <scope>NUCLEOTIDE SEQUENCE</scope>
    <source>
        <strain evidence="6">LLR39Z86</strain>
    </source>
</reference>
<dbReference type="AlphaFoldDB" id="A0A9W6LIN8"/>
<evidence type="ECO:0000256" key="1">
    <source>
        <dbReference type="ARBA" id="ARBA00009902"/>
    </source>
</evidence>
<feature type="domain" description="Glycosyl hydrolase family 32 N-terminal" evidence="5">
    <location>
        <begin position="18"/>
        <end position="227"/>
    </location>
</feature>
<dbReference type="Pfam" id="PF00251">
    <property type="entry name" value="Glyco_hydro_32N"/>
    <property type="match status" value="1"/>
</dbReference>
<comment type="caution">
    <text evidence="6">The sequence shown here is derived from an EMBL/GenBank/DDBJ whole genome shotgun (WGS) entry which is preliminary data.</text>
</comment>
<evidence type="ECO:0000313" key="6">
    <source>
        <dbReference type="EMBL" id="GLI44114.1"/>
    </source>
</evidence>
<dbReference type="GO" id="GO:0004564">
    <property type="term" value="F:beta-fructofuranosidase activity"/>
    <property type="evidence" value="ECO:0007669"/>
    <property type="project" value="UniProtKB-EC"/>
</dbReference>